<proteinExistence type="inferred from homology"/>
<dbReference type="GO" id="GO:0006355">
    <property type="term" value="P:regulation of DNA-templated transcription"/>
    <property type="evidence" value="ECO:0007669"/>
    <property type="project" value="InterPro"/>
</dbReference>
<gene>
    <name evidence="5" type="ORF">WG68_01545</name>
</gene>
<dbReference type="AlphaFoldDB" id="A0A0M2VA72"/>
<dbReference type="PATRIC" id="fig|336831.14.peg.2515"/>
<dbReference type="InterPro" id="IPR038296">
    <property type="entry name" value="ParD_sf"/>
</dbReference>
<dbReference type="STRING" id="336831.WG68_01545"/>
<evidence type="ECO:0000313" key="6">
    <source>
        <dbReference type="Proteomes" id="UP000034228"/>
    </source>
</evidence>
<dbReference type="RefSeq" id="WP_046555872.1">
    <property type="nucleotide sequence ID" value="NZ_LAHO01000001.1"/>
</dbReference>
<dbReference type="InterPro" id="IPR022789">
    <property type="entry name" value="ParD"/>
</dbReference>
<evidence type="ECO:0000256" key="4">
    <source>
        <dbReference type="ARBA" id="ARBA00037106"/>
    </source>
</evidence>
<accession>A0A0M2VA72</accession>
<comment type="function">
    <text evidence="4">Antitoxin component of a type II toxin-antitoxin (TA) system. Neutralizes the effect of toxin ParE.</text>
</comment>
<comment type="similarity">
    <text evidence="1">Belongs to the ParD antitoxin family.</text>
</comment>
<comment type="caution">
    <text evidence="5">The sequence shown here is derived from an EMBL/GenBank/DDBJ whole genome shotgun (WGS) entry which is preliminary data.</text>
</comment>
<sequence length="85" mass="9570">MHVSLTAELESRVKAKVASGLYNNASEVIREALRFMDTHEDWIKEVKLARLREQLKVATEQLDRGEGIAIESKAALDSLFDEIKG</sequence>
<name>A0A0M2VA72_9GAMM</name>
<dbReference type="PANTHER" id="PTHR36582">
    <property type="entry name" value="ANTITOXIN PARD"/>
    <property type="match status" value="1"/>
</dbReference>
<dbReference type="Gene3D" id="6.10.10.120">
    <property type="entry name" value="Antitoxin ParD1-like"/>
    <property type="match status" value="1"/>
</dbReference>
<dbReference type="PANTHER" id="PTHR36582:SF2">
    <property type="entry name" value="ANTITOXIN PARD"/>
    <property type="match status" value="1"/>
</dbReference>
<keyword evidence="6" id="KW-1185">Reference proteome</keyword>
<evidence type="ECO:0000256" key="2">
    <source>
        <dbReference type="ARBA" id="ARBA00017940"/>
    </source>
</evidence>
<keyword evidence="3" id="KW-1277">Toxin-antitoxin system</keyword>
<dbReference type="Pfam" id="PF03693">
    <property type="entry name" value="ParD_antitoxin"/>
    <property type="match status" value="1"/>
</dbReference>
<dbReference type="InterPro" id="IPR010985">
    <property type="entry name" value="Ribbon_hlx_hlx"/>
</dbReference>
<dbReference type="NCBIfam" id="TIGR02606">
    <property type="entry name" value="antidote_CC2985"/>
    <property type="match status" value="1"/>
</dbReference>
<dbReference type="OrthoDB" id="9815501at2"/>
<dbReference type="EMBL" id="LAHO01000001">
    <property type="protein sequence ID" value="KKO47344.1"/>
    <property type="molecule type" value="Genomic_DNA"/>
</dbReference>
<dbReference type="SUPFAM" id="SSF47598">
    <property type="entry name" value="Ribbon-helix-helix"/>
    <property type="match status" value="1"/>
</dbReference>
<dbReference type="Proteomes" id="UP000034228">
    <property type="component" value="Unassembled WGS sequence"/>
</dbReference>
<organism evidence="5 6">
    <name type="scientific">Arsukibacterium ikkense</name>
    <dbReference type="NCBI Taxonomy" id="336831"/>
    <lineage>
        <taxon>Bacteria</taxon>
        <taxon>Pseudomonadati</taxon>
        <taxon>Pseudomonadota</taxon>
        <taxon>Gammaproteobacteria</taxon>
        <taxon>Chromatiales</taxon>
        <taxon>Chromatiaceae</taxon>
        <taxon>Arsukibacterium</taxon>
    </lineage>
</organism>
<protein>
    <recommendedName>
        <fullName evidence="2">Antitoxin ParD</fullName>
    </recommendedName>
</protein>
<evidence type="ECO:0000256" key="3">
    <source>
        <dbReference type="ARBA" id="ARBA00022649"/>
    </source>
</evidence>
<reference evidence="5 6" key="1">
    <citation type="submission" date="2015-03" db="EMBL/GenBank/DDBJ databases">
        <title>Draft genome sequences of two protease-producing strains of Arsukibacterium isolated from two cold and alkaline environments.</title>
        <authorList>
            <person name="Lylloff J.E."/>
            <person name="Skov L.B."/>
            <person name="Jepsen M."/>
            <person name="Hallin P.F."/>
            <person name="Sorensen S.J."/>
            <person name="Stougaard P."/>
            <person name="Glaring M.A."/>
        </authorList>
    </citation>
    <scope>NUCLEOTIDE SEQUENCE [LARGE SCALE GENOMIC DNA]</scope>
    <source>
        <strain evidence="5 6">GCM72</strain>
    </source>
</reference>
<evidence type="ECO:0000256" key="1">
    <source>
        <dbReference type="ARBA" id="ARBA00008580"/>
    </source>
</evidence>
<evidence type="ECO:0000313" key="5">
    <source>
        <dbReference type="EMBL" id="KKO47344.1"/>
    </source>
</evidence>